<organism evidence="1 2">
    <name type="scientific">Corynebacterium accolens</name>
    <dbReference type="NCBI Taxonomy" id="38284"/>
    <lineage>
        <taxon>Bacteria</taxon>
        <taxon>Bacillati</taxon>
        <taxon>Actinomycetota</taxon>
        <taxon>Actinomycetes</taxon>
        <taxon>Mycobacteriales</taxon>
        <taxon>Corynebacteriaceae</taxon>
        <taxon>Corynebacterium</taxon>
    </lineage>
</organism>
<dbReference type="PANTHER" id="PTHR34472">
    <property type="entry name" value="SULFUR CARRIER PROTEIN THIS"/>
    <property type="match status" value="1"/>
</dbReference>
<evidence type="ECO:0000313" key="2">
    <source>
        <dbReference type="Proteomes" id="UP000218690"/>
    </source>
</evidence>
<evidence type="ECO:0000313" key="1">
    <source>
        <dbReference type="EMBL" id="PCC82085.1"/>
    </source>
</evidence>
<dbReference type="NCBIfam" id="TIGR01683">
    <property type="entry name" value="thiS"/>
    <property type="match status" value="1"/>
</dbReference>
<dbReference type="EMBL" id="NWBP01000033">
    <property type="protein sequence ID" value="PCC82085.1"/>
    <property type="molecule type" value="Genomic_DNA"/>
</dbReference>
<dbReference type="PANTHER" id="PTHR34472:SF1">
    <property type="entry name" value="SULFUR CARRIER PROTEIN THIS"/>
    <property type="match status" value="1"/>
</dbReference>
<sequence>MTITYNGQKMDTTAATVAALIAEVNAPEAGTAVAINGAVVPRSAWEDTRLEEGAVIDVLTAIQGG</sequence>
<accession>A0A2A4AE42</accession>
<dbReference type="InterPro" id="IPR012675">
    <property type="entry name" value="Beta-grasp_dom_sf"/>
</dbReference>
<dbReference type="AlphaFoldDB" id="A0A2A4AE42"/>
<comment type="caution">
    <text evidence="1">The sequence shown here is derived from an EMBL/GenBank/DDBJ whole genome shotgun (WGS) entry which is preliminary data.</text>
</comment>
<dbReference type="CDD" id="cd00565">
    <property type="entry name" value="Ubl_ThiS"/>
    <property type="match status" value="1"/>
</dbReference>
<dbReference type="Gene3D" id="3.10.20.30">
    <property type="match status" value="1"/>
</dbReference>
<proteinExistence type="predicted"/>
<dbReference type="InterPro" id="IPR003749">
    <property type="entry name" value="ThiS/MoaD-like"/>
</dbReference>
<gene>
    <name evidence="1" type="primary">thiS</name>
    <name evidence="1" type="ORF">COM45_10270</name>
</gene>
<reference evidence="1 2" key="1">
    <citation type="submission" date="2017-09" db="EMBL/GenBank/DDBJ databases">
        <title>Draft Genome Sequence of Corynebacterium accolens AH4003.</title>
        <authorList>
            <person name="Chen Y."/>
            <person name="Oosthuysen W.F."/>
            <person name="Kelley S."/>
            <person name="Horswill A."/>
        </authorList>
    </citation>
    <scope>NUCLEOTIDE SEQUENCE [LARGE SCALE GENOMIC DNA]</scope>
    <source>
        <strain evidence="1 2">AH4003</strain>
    </source>
</reference>
<name>A0A2A4AE42_9CORY</name>
<protein>
    <submittedName>
        <fullName evidence="1">Thiamine biosynthesis protein ThiS</fullName>
    </submittedName>
</protein>
<dbReference type="InterPro" id="IPR016155">
    <property type="entry name" value="Mopterin_synth/thiamin_S_b"/>
</dbReference>
<dbReference type="InterPro" id="IPR010035">
    <property type="entry name" value="Thi_S"/>
</dbReference>
<dbReference type="Proteomes" id="UP000218690">
    <property type="component" value="Unassembled WGS sequence"/>
</dbReference>
<dbReference type="SUPFAM" id="SSF54285">
    <property type="entry name" value="MoaD/ThiS"/>
    <property type="match status" value="1"/>
</dbReference>
<dbReference type="Pfam" id="PF02597">
    <property type="entry name" value="ThiS"/>
    <property type="match status" value="1"/>
</dbReference>